<feature type="transmembrane region" description="Helical" evidence="6">
    <location>
        <begin position="56"/>
        <end position="76"/>
    </location>
</feature>
<proteinExistence type="inferred from homology"/>
<comment type="caution">
    <text evidence="7">The sequence shown here is derived from an EMBL/GenBank/DDBJ whole genome shotgun (WGS) entry which is preliminary data.</text>
</comment>
<dbReference type="PANTHER" id="PTHR28286">
    <property type="match status" value="1"/>
</dbReference>
<feature type="transmembrane region" description="Helical" evidence="6">
    <location>
        <begin position="96"/>
        <end position="115"/>
    </location>
</feature>
<comment type="similarity">
    <text evidence="2">Belongs to the archaeal/bacterial/fungal opsin family.</text>
</comment>
<keyword evidence="8" id="KW-1185">Reference proteome</keyword>
<gene>
    <name evidence="7" type="ORF">EW146_g3046</name>
</gene>
<dbReference type="Gene3D" id="1.20.1070.10">
    <property type="entry name" value="Rhodopsin 7-helix transmembrane proteins"/>
    <property type="match status" value="1"/>
</dbReference>
<evidence type="ECO:0000256" key="1">
    <source>
        <dbReference type="ARBA" id="ARBA00004141"/>
    </source>
</evidence>
<feature type="transmembrane region" description="Helical" evidence="6">
    <location>
        <begin position="188"/>
        <end position="208"/>
    </location>
</feature>
<dbReference type="OrthoDB" id="536545at2759"/>
<protein>
    <recommendedName>
        <fullName evidence="9">Rhodopsin</fullName>
    </recommendedName>
</protein>
<keyword evidence="5 6" id="KW-0472">Membrane</keyword>
<accession>A0A4V6S1I2</accession>
<evidence type="ECO:0000313" key="8">
    <source>
        <dbReference type="Proteomes" id="UP000310158"/>
    </source>
</evidence>
<evidence type="ECO:0008006" key="9">
    <source>
        <dbReference type="Google" id="ProtNLM"/>
    </source>
</evidence>
<feature type="transmembrane region" description="Helical" evidence="6">
    <location>
        <begin position="150"/>
        <end position="168"/>
    </location>
</feature>
<sequence>MMANGTFDLGTLVNDGLQDRSVSDWLWMVFAVMLVCNLGVLCFSRTKRPASPMLHRLAITILSTTSIAYHYTASNFGQTPPLAPSSFDFIVYNIQYVRYIQWIVNAPLLVIALFLRTGLPLSDVVLPSVMAEASVLLGLAGTFAADHYKWAYFIMSCAALFNVFGHLLSKTLRDSFPTPTGLSRWEFVVSVLSLAFIWTLYPTVWALSEGWNLISTADAVASYGIVDLLAGPVFLAYVLRARRHTHVGSVTLLSDDKV</sequence>
<feature type="transmembrane region" description="Helical" evidence="6">
    <location>
        <begin position="25"/>
        <end position="44"/>
    </location>
</feature>
<dbReference type="GO" id="GO:0005783">
    <property type="term" value="C:endoplasmic reticulum"/>
    <property type="evidence" value="ECO:0007669"/>
    <property type="project" value="TreeGrafter"/>
</dbReference>
<dbReference type="GO" id="GO:0005886">
    <property type="term" value="C:plasma membrane"/>
    <property type="evidence" value="ECO:0007669"/>
    <property type="project" value="TreeGrafter"/>
</dbReference>
<evidence type="ECO:0000256" key="6">
    <source>
        <dbReference type="SAM" id="Phobius"/>
    </source>
</evidence>
<evidence type="ECO:0000256" key="5">
    <source>
        <dbReference type="ARBA" id="ARBA00023136"/>
    </source>
</evidence>
<evidence type="ECO:0000256" key="4">
    <source>
        <dbReference type="ARBA" id="ARBA00022989"/>
    </source>
</evidence>
<keyword evidence="3 6" id="KW-0812">Transmembrane</keyword>
<dbReference type="EMBL" id="SGPL01000095">
    <property type="protein sequence ID" value="THH17853.1"/>
    <property type="molecule type" value="Genomic_DNA"/>
</dbReference>
<reference evidence="7 8" key="1">
    <citation type="submission" date="2019-02" db="EMBL/GenBank/DDBJ databases">
        <title>Genome sequencing of the rare red list fungi Bondarzewia mesenterica.</title>
        <authorList>
            <person name="Buettner E."/>
            <person name="Kellner H."/>
        </authorList>
    </citation>
    <scope>NUCLEOTIDE SEQUENCE [LARGE SCALE GENOMIC DNA]</scope>
    <source>
        <strain evidence="7 8">DSM 108281</strain>
    </source>
</reference>
<dbReference type="AlphaFoldDB" id="A0A4V6S1I2"/>
<evidence type="ECO:0000313" key="7">
    <source>
        <dbReference type="EMBL" id="THH17853.1"/>
    </source>
</evidence>
<dbReference type="Proteomes" id="UP000310158">
    <property type="component" value="Unassembled WGS sequence"/>
</dbReference>
<feature type="transmembrane region" description="Helical" evidence="6">
    <location>
        <begin position="220"/>
        <end position="239"/>
    </location>
</feature>
<dbReference type="PRINTS" id="PR00251">
    <property type="entry name" value="BACTRLOPSIN"/>
</dbReference>
<dbReference type="SMART" id="SM01021">
    <property type="entry name" value="Bac_rhodopsin"/>
    <property type="match status" value="1"/>
</dbReference>
<feature type="transmembrane region" description="Helical" evidence="6">
    <location>
        <begin position="124"/>
        <end position="144"/>
    </location>
</feature>
<organism evidence="7 8">
    <name type="scientific">Bondarzewia mesenterica</name>
    <dbReference type="NCBI Taxonomy" id="1095465"/>
    <lineage>
        <taxon>Eukaryota</taxon>
        <taxon>Fungi</taxon>
        <taxon>Dikarya</taxon>
        <taxon>Basidiomycota</taxon>
        <taxon>Agaricomycotina</taxon>
        <taxon>Agaricomycetes</taxon>
        <taxon>Russulales</taxon>
        <taxon>Bondarzewiaceae</taxon>
        <taxon>Bondarzewia</taxon>
    </lineage>
</organism>
<dbReference type="SUPFAM" id="SSF81321">
    <property type="entry name" value="Family A G protein-coupled receptor-like"/>
    <property type="match status" value="1"/>
</dbReference>
<comment type="subcellular location">
    <subcellularLocation>
        <location evidence="1">Membrane</location>
        <topology evidence="1">Multi-pass membrane protein</topology>
    </subcellularLocation>
</comment>
<dbReference type="PANTHER" id="PTHR28286:SF1">
    <property type="entry name" value="30 KDA HEAT SHOCK PROTEIN-RELATED"/>
    <property type="match status" value="1"/>
</dbReference>
<keyword evidence="4 6" id="KW-1133">Transmembrane helix</keyword>
<name>A0A4V6S1I2_9AGAM</name>
<evidence type="ECO:0000256" key="2">
    <source>
        <dbReference type="ARBA" id="ARBA00008130"/>
    </source>
</evidence>
<dbReference type="InterPro" id="IPR001425">
    <property type="entry name" value="Arc/bac/fun_rhodopsins"/>
</dbReference>
<evidence type="ECO:0000256" key="3">
    <source>
        <dbReference type="ARBA" id="ARBA00022692"/>
    </source>
</evidence>
<dbReference type="Pfam" id="PF01036">
    <property type="entry name" value="Bac_rhodopsin"/>
    <property type="match status" value="1"/>
</dbReference>